<keyword evidence="2" id="KW-0378">Hydrolase</keyword>
<organism evidence="2 3">
    <name type="scientific">Nonomuraea helvata</name>
    <dbReference type="NCBI Taxonomy" id="37484"/>
    <lineage>
        <taxon>Bacteria</taxon>
        <taxon>Bacillati</taxon>
        <taxon>Actinomycetota</taxon>
        <taxon>Actinomycetes</taxon>
        <taxon>Streptosporangiales</taxon>
        <taxon>Streptosporangiaceae</taxon>
        <taxon>Nonomuraea</taxon>
    </lineage>
</organism>
<evidence type="ECO:0000313" key="2">
    <source>
        <dbReference type="EMBL" id="MFB9625403.1"/>
    </source>
</evidence>
<dbReference type="EMBL" id="JBHMBW010000016">
    <property type="protein sequence ID" value="MFB9625403.1"/>
    <property type="molecule type" value="Genomic_DNA"/>
</dbReference>
<dbReference type="RefSeq" id="WP_344987856.1">
    <property type="nucleotide sequence ID" value="NZ_BAAAXV010000002.1"/>
</dbReference>
<proteinExistence type="predicted"/>
<dbReference type="PANTHER" id="PTHR37017">
    <property type="entry name" value="AB HYDROLASE-1 DOMAIN-CONTAINING PROTEIN-RELATED"/>
    <property type="match status" value="1"/>
</dbReference>
<dbReference type="Gene3D" id="3.40.50.1820">
    <property type="entry name" value="alpha/beta hydrolase"/>
    <property type="match status" value="1"/>
</dbReference>
<feature type="domain" description="AB hydrolase-1" evidence="1">
    <location>
        <begin position="4"/>
        <end position="219"/>
    </location>
</feature>
<dbReference type="InterPro" id="IPR000073">
    <property type="entry name" value="AB_hydrolase_1"/>
</dbReference>
<dbReference type="GO" id="GO:0016787">
    <property type="term" value="F:hydrolase activity"/>
    <property type="evidence" value="ECO:0007669"/>
    <property type="project" value="UniProtKB-KW"/>
</dbReference>
<dbReference type="Pfam" id="PF12697">
    <property type="entry name" value="Abhydrolase_6"/>
    <property type="match status" value="1"/>
</dbReference>
<dbReference type="Proteomes" id="UP001589532">
    <property type="component" value="Unassembled WGS sequence"/>
</dbReference>
<protein>
    <submittedName>
        <fullName evidence="2">Alpha/beta fold hydrolase</fullName>
    </submittedName>
</protein>
<reference evidence="2 3" key="1">
    <citation type="submission" date="2024-09" db="EMBL/GenBank/DDBJ databases">
        <authorList>
            <person name="Sun Q."/>
            <person name="Mori K."/>
        </authorList>
    </citation>
    <scope>NUCLEOTIDE SEQUENCE [LARGE SCALE GENOMIC DNA]</scope>
    <source>
        <strain evidence="2 3">JCM 3143</strain>
    </source>
</reference>
<evidence type="ECO:0000259" key="1">
    <source>
        <dbReference type="Pfam" id="PF12697"/>
    </source>
</evidence>
<dbReference type="InterPro" id="IPR029058">
    <property type="entry name" value="AB_hydrolase_fold"/>
</dbReference>
<evidence type="ECO:0000313" key="3">
    <source>
        <dbReference type="Proteomes" id="UP001589532"/>
    </source>
</evidence>
<sequence>MTVFVLVHGAWHGPWAWDRVTPLLHQAGAHTVTPALTLDGDTGLHRHADEVAAVLDALADRPADDVVLVGHSYAGLVVRQAADLRPHLVSQVVLVDGWAGGDGSSLFDLAPDSFVTAIRTAAEARGGGTTVPAPPPAAYGITDPADAAWLADRLTPQPLRTFTEPTRLTGAVDKVPGTGIYCRPVTYPFDRFAAELGYRSIPLDGPHNVMLSDPEALARLLLQVADHRDHGNEN</sequence>
<dbReference type="InterPro" id="IPR052897">
    <property type="entry name" value="Sec-Metab_Biosynth_Hydrolase"/>
</dbReference>
<accession>A0ABV5S2T8</accession>
<comment type="caution">
    <text evidence="2">The sequence shown here is derived from an EMBL/GenBank/DDBJ whole genome shotgun (WGS) entry which is preliminary data.</text>
</comment>
<keyword evidence="3" id="KW-1185">Reference proteome</keyword>
<gene>
    <name evidence="2" type="ORF">ACFFSA_20145</name>
</gene>
<dbReference type="PANTHER" id="PTHR37017:SF11">
    <property type="entry name" value="ESTERASE_LIPASE_THIOESTERASE DOMAIN-CONTAINING PROTEIN"/>
    <property type="match status" value="1"/>
</dbReference>
<name>A0ABV5S2T8_9ACTN</name>
<dbReference type="SUPFAM" id="SSF53474">
    <property type="entry name" value="alpha/beta-Hydrolases"/>
    <property type="match status" value="1"/>
</dbReference>